<sequence>MDTVKRSTVTTSKSKLAHTFAKALHIKAVTKIATDDEIQKALKKEQVKKIRVPCFDNKDLEPLQNTAIREVFLAKIFATISTIKATYAQLQFAQSPYDPDGIQSADHDLVSELKILSELKQSYLKDQLKDTSPETTLIKSEIQEQKSLIQIYEITTKKLDSELKLKDSEIIFLMEKLAEVNSDNKSLEKRLNSSGQMAVFENARLSSLRLSHFVACFKKVIKSIRSFVGLLIMEMESANWDLDSAVSSIEPDVSFWEPSHKCFVFESYVCREMFDGFDCPNFSTNIESLFEKENRRRLFFEKFMELKSVGPGDYLASKPKSLFAKFCRSKYLRLVHPKMEASLFGNLDQRNLVNSGELPETHFFSAFTEMAKRIWLLHCLALSLDPEVSIFQVRKGTRFSEVYMESLSDEVFLSVDPTSEIDPRVAFMVVPGFMIGKTVVQCQVYLC</sequence>
<reference evidence="3 4" key="1">
    <citation type="submission" date="2024-12" db="EMBL/GenBank/DDBJ databases">
        <title>The unique morphological basis and parallel evolutionary history of personate flowers in Penstemon.</title>
        <authorList>
            <person name="Depatie T.H."/>
            <person name="Wessinger C.A."/>
        </authorList>
    </citation>
    <scope>NUCLEOTIDE SEQUENCE [LARGE SCALE GENOMIC DNA]</scope>
    <source>
        <strain evidence="3">WTNN_2</strain>
        <tissue evidence="3">Leaf</tissue>
    </source>
</reference>
<protein>
    <recommendedName>
        <fullName evidence="5">DUF641 domain-containing protein</fullName>
    </recommendedName>
</protein>
<feature type="domain" description="GIL1/IRKI C-terminal" evidence="2">
    <location>
        <begin position="390"/>
        <end position="445"/>
    </location>
</feature>
<proteinExistence type="predicted"/>
<dbReference type="InterPro" id="IPR040225">
    <property type="entry name" value="GIL1-like"/>
</dbReference>
<gene>
    <name evidence="3" type="ORF">ACJIZ3_011186</name>
</gene>
<comment type="caution">
    <text evidence="3">The sequence shown here is derived from an EMBL/GenBank/DDBJ whole genome shotgun (WGS) entry which is preliminary data.</text>
</comment>
<dbReference type="PANTHER" id="PTHR31161">
    <property type="entry name" value="PROTEIN GRAVITROPIC IN THE LIGHT 1"/>
    <property type="match status" value="1"/>
</dbReference>
<evidence type="ECO:0000313" key="3">
    <source>
        <dbReference type="EMBL" id="KAL3849304.1"/>
    </source>
</evidence>
<dbReference type="InterPro" id="IPR056813">
    <property type="entry name" value="GIL1_IRKI_C"/>
</dbReference>
<feature type="domain" description="DUF641" evidence="1">
    <location>
        <begin position="65"/>
        <end position="190"/>
    </location>
</feature>
<dbReference type="Pfam" id="PF24994">
    <property type="entry name" value="GIL1_IRKI_C"/>
    <property type="match status" value="1"/>
</dbReference>
<organism evidence="3 4">
    <name type="scientific">Penstemon smallii</name>
    <dbReference type="NCBI Taxonomy" id="265156"/>
    <lineage>
        <taxon>Eukaryota</taxon>
        <taxon>Viridiplantae</taxon>
        <taxon>Streptophyta</taxon>
        <taxon>Embryophyta</taxon>
        <taxon>Tracheophyta</taxon>
        <taxon>Spermatophyta</taxon>
        <taxon>Magnoliopsida</taxon>
        <taxon>eudicotyledons</taxon>
        <taxon>Gunneridae</taxon>
        <taxon>Pentapetalae</taxon>
        <taxon>asterids</taxon>
        <taxon>lamiids</taxon>
        <taxon>Lamiales</taxon>
        <taxon>Plantaginaceae</taxon>
        <taxon>Cheloneae</taxon>
        <taxon>Penstemon</taxon>
    </lineage>
</organism>
<dbReference type="EMBL" id="JBJXBP010000001">
    <property type="protein sequence ID" value="KAL3849304.1"/>
    <property type="molecule type" value="Genomic_DNA"/>
</dbReference>
<evidence type="ECO:0008006" key="5">
    <source>
        <dbReference type="Google" id="ProtNLM"/>
    </source>
</evidence>
<evidence type="ECO:0000313" key="4">
    <source>
        <dbReference type="Proteomes" id="UP001634393"/>
    </source>
</evidence>
<keyword evidence="4" id="KW-1185">Reference proteome</keyword>
<dbReference type="Pfam" id="PF04859">
    <property type="entry name" value="DUF641"/>
    <property type="match status" value="1"/>
</dbReference>
<dbReference type="AlphaFoldDB" id="A0ABD3UIF0"/>
<dbReference type="InterPro" id="IPR006943">
    <property type="entry name" value="DUF641_pln"/>
</dbReference>
<dbReference type="Proteomes" id="UP001634393">
    <property type="component" value="Unassembled WGS sequence"/>
</dbReference>
<name>A0ABD3UIF0_9LAMI</name>
<evidence type="ECO:0000259" key="1">
    <source>
        <dbReference type="Pfam" id="PF04859"/>
    </source>
</evidence>
<evidence type="ECO:0000259" key="2">
    <source>
        <dbReference type="Pfam" id="PF24994"/>
    </source>
</evidence>
<accession>A0ABD3UIF0</accession>